<gene>
    <name evidence="2" type="ORF">Pla52n_47790</name>
</gene>
<keyword evidence="3" id="KW-1185">Reference proteome</keyword>
<comment type="caution">
    <text evidence="2">The sequence shown here is derived from an EMBL/GenBank/DDBJ whole genome shotgun (WGS) entry which is preliminary data.</text>
</comment>
<reference evidence="2 3" key="1">
    <citation type="submission" date="2019-02" db="EMBL/GenBank/DDBJ databases">
        <title>Deep-cultivation of Planctomycetes and their phenomic and genomic characterization uncovers novel biology.</title>
        <authorList>
            <person name="Wiegand S."/>
            <person name="Jogler M."/>
            <person name="Boedeker C."/>
            <person name="Pinto D."/>
            <person name="Vollmers J."/>
            <person name="Rivas-Marin E."/>
            <person name="Kohn T."/>
            <person name="Peeters S.H."/>
            <person name="Heuer A."/>
            <person name="Rast P."/>
            <person name="Oberbeckmann S."/>
            <person name="Bunk B."/>
            <person name="Jeske O."/>
            <person name="Meyerdierks A."/>
            <person name="Storesund J.E."/>
            <person name="Kallscheuer N."/>
            <person name="Luecker S."/>
            <person name="Lage O.M."/>
            <person name="Pohl T."/>
            <person name="Merkel B.J."/>
            <person name="Hornburger P."/>
            <person name="Mueller R.-W."/>
            <person name="Bruemmer F."/>
            <person name="Labrenz M."/>
            <person name="Spormann A.M."/>
            <person name="Op Den Camp H."/>
            <person name="Overmann J."/>
            <person name="Amann R."/>
            <person name="Jetten M.S.M."/>
            <person name="Mascher T."/>
            <person name="Medema M.H."/>
            <person name="Devos D.P."/>
            <person name="Kaster A.-K."/>
            <person name="Ovreas L."/>
            <person name="Rohde M."/>
            <person name="Galperin M.Y."/>
            <person name="Jogler C."/>
        </authorList>
    </citation>
    <scope>NUCLEOTIDE SEQUENCE [LARGE SCALE GENOMIC DNA]</scope>
    <source>
        <strain evidence="2 3">Pla52n</strain>
    </source>
</reference>
<evidence type="ECO:0000313" key="2">
    <source>
        <dbReference type="EMBL" id="TWT98269.1"/>
    </source>
</evidence>
<evidence type="ECO:0000313" key="3">
    <source>
        <dbReference type="Proteomes" id="UP000320176"/>
    </source>
</evidence>
<keyword evidence="1" id="KW-0472">Membrane</keyword>
<dbReference type="AlphaFoldDB" id="A0A5C6AF80"/>
<protein>
    <submittedName>
        <fullName evidence="2">Uncharacterized protein</fullName>
    </submittedName>
</protein>
<feature type="transmembrane region" description="Helical" evidence="1">
    <location>
        <begin position="113"/>
        <end position="132"/>
    </location>
</feature>
<organism evidence="2 3">
    <name type="scientific">Stieleria varia</name>
    <dbReference type="NCBI Taxonomy" id="2528005"/>
    <lineage>
        <taxon>Bacteria</taxon>
        <taxon>Pseudomonadati</taxon>
        <taxon>Planctomycetota</taxon>
        <taxon>Planctomycetia</taxon>
        <taxon>Pirellulales</taxon>
        <taxon>Pirellulaceae</taxon>
        <taxon>Stieleria</taxon>
    </lineage>
</organism>
<name>A0A5C6AF80_9BACT</name>
<evidence type="ECO:0000256" key="1">
    <source>
        <dbReference type="SAM" id="Phobius"/>
    </source>
</evidence>
<proteinExistence type="predicted"/>
<dbReference type="EMBL" id="SJPN01000006">
    <property type="protein sequence ID" value="TWT98269.1"/>
    <property type="molecule type" value="Genomic_DNA"/>
</dbReference>
<dbReference type="Proteomes" id="UP000320176">
    <property type="component" value="Unassembled WGS sequence"/>
</dbReference>
<feature type="transmembrane region" description="Helical" evidence="1">
    <location>
        <begin position="83"/>
        <end position="101"/>
    </location>
</feature>
<keyword evidence="1" id="KW-0812">Transmembrane</keyword>
<keyword evidence="1" id="KW-1133">Transmembrane helix</keyword>
<sequence length="206" mass="23131">MRRQHTAWGASPLYPTHLFFYPLAMRWTEATHRADEHGNHNGVARSTPPFAGEVSLVMTIRHLLATTAMIAIGMALFAWNSGVAVFVLATVPMTVVLLSNSPKGFCRRWLRRFSIVVATTLLYFASVGPYVGTVRVFLAFDEHPAWLTELTDTLYFPHQYLSDHPITGSYFGPINLRYNIAWSVVGIGIRDIVSGTTTEFPAWFPR</sequence>
<accession>A0A5C6AF80</accession>